<dbReference type="SUPFAM" id="SSF55729">
    <property type="entry name" value="Acyl-CoA N-acyltransferases (Nat)"/>
    <property type="match status" value="1"/>
</dbReference>
<dbReference type="PANTHER" id="PTHR43800">
    <property type="entry name" value="PEPTIDYL-LYSINE N-ACETYLTRANSFERASE YJAB"/>
    <property type="match status" value="1"/>
</dbReference>
<dbReference type="EMBL" id="WUML01000001">
    <property type="protein sequence ID" value="MXN99102.1"/>
    <property type="molecule type" value="Genomic_DNA"/>
</dbReference>
<evidence type="ECO:0000313" key="5">
    <source>
        <dbReference type="Proteomes" id="UP000440304"/>
    </source>
</evidence>
<gene>
    <name evidence="4" type="ORF">GR156_02190</name>
</gene>
<dbReference type="InterPro" id="IPR000182">
    <property type="entry name" value="GNAT_dom"/>
</dbReference>
<dbReference type="Proteomes" id="UP000440304">
    <property type="component" value="Unassembled WGS sequence"/>
</dbReference>
<evidence type="ECO:0000256" key="1">
    <source>
        <dbReference type="ARBA" id="ARBA00022679"/>
    </source>
</evidence>
<name>A0A6N8T753_SHIZO</name>
<dbReference type="PANTHER" id="PTHR43800:SF1">
    <property type="entry name" value="PEPTIDYL-LYSINE N-ACETYLTRANSFERASE YJAB"/>
    <property type="match status" value="1"/>
</dbReference>
<organism evidence="4 5">
    <name type="scientific">Shinella zoogloeoides</name>
    <name type="common">Crabtreella saccharophila</name>
    <dbReference type="NCBI Taxonomy" id="352475"/>
    <lineage>
        <taxon>Bacteria</taxon>
        <taxon>Pseudomonadati</taxon>
        <taxon>Pseudomonadota</taxon>
        <taxon>Alphaproteobacteria</taxon>
        <taxon>Hyphomicrobiales</taxon>
        <taxon>Rhizobiaceae</taxon>
        <taxon>Shinella</taxon>
    </lineage>
</organism>
<dbReference type="AlphaFoldDB" id="A0A6N8T753"/>
<accession>A0A6N8T753</accession>
<keyword evidence="2" id="KW-0012">Acyltransferase</keyword>
<comment type="caution">
    <text evidence="4">The sequence shown here is derived from an EMBL/GenBank/DDBJ whole genome shotgun (WGS) entry which is preliminary data.</text>
</comment>
<evidence type="ECO:0000256" key="2">
    <source>
        <dbReference type="ARBA" id="ARBA00023315"/>
    </source>
</evidence>
<protein>
    <submittedName>
        <fullName evidence="4">GNAT family N-acetyltransferase</fullName>
    </submittedName>
</protein>
<evidence type="ECO:0000313" key="4">
    <source>
        <dbReference type="EMBL" id="MXN99102.1"/>
    </source>
</evidence>
<dbReference type="RefSeq" id="WP_160784548.1">
    <property type="nucleotide sequence ID" value="NZ_CP086610.1"/>
</dbReference>
<keyword evidence="1 4" id="KW-0808">Transferase</keyword>
<evidence type="ECO:0000259" key="3">
    <source>
        <dbReference type="PROSITE" id="PS51186"/>
    </source>
</evidence>
<reference evidence="4 5" key="1">
    <citation type="submission" date="2019-12" db="EMBL/GenBank/DDBJ databases">
        <title>Shinella granuli gen. nov., sp. nov., and proposal of the reclassification of Zoogloea ramigera ATCC 19623 as Shinella zoogloeoides sp. nov.</title>
        <authorList>
            <person name="Gao J."/>
        </authorList>
    </citation>
    <scope>NUCLEOTIDE SEQUENCE [LARGE SCALE GENOMIC DNA]</scope>
    <source>
        <strain evidence="4 5">DSM 287</strain>
    </source>
</reference>
<proteinExistence type="predicted"/>
<dbReference type="Pfam" id="PF00583">
    <property type="entry name" value="Acetyltransf_1"/>
    <property type="match status" value="1"/>
</dbReference>
<dbReference type="InterPro" id="IPR016181">
    <property type="entry name" value="Acyl_CoA_acyltransferase"/>
</dbReference>
<dbReference type="OrthoDB" id="275336at2"/>
<dbReference type="Gene3D" id="3.40.630.30">
    <property type="match status" value="1"/>
</dbReference>
<dbReference type="GO" id="GO:0016747">
    <property type="term" value="F:acyltransferase activity, transferring groups other than amino-acyl groups"/>
    <property type="evidence" value="ECO:0007669"/>
    <property type="project" value="InterPro"/>
</dbReference>
<sequence length="199" mass="22135">MLPDGYSDVPAGKLAAVVTCLEMSAPAERHVEIDQPGVALSPVEKADPAWYRDLYRRIGAQWLWTSRLAMADAELAAILHHADVDVFAVMRDGRAEGLLELDFREEGSCELAFFGLTEAIIGKGAGRWLMNHAIARAWSRPQSPIRRFWLHTCTLDSPQALGFYIRSGFTPVRRQVEVFDDPRLTGALPMNTAPHIPIL</sequence>
<feature type="domain" description="N-acetyltransferase" evidence="3">
    <location>
        <begin position="41"/>
        <end position="195"/>
    </location>
</feature>
<dbReference type="CDD" id="cd04301">
    <property type="entry name" value="NAT_SF"/>
    <property type="match status" value="1"/>
</dbReference>
<dbReference type="PROSITE" id="PS51186">
    <property type="entry name" value="GNAT"/>
    <property type="match status" value="1"/>
</dbReference>